<sequence>MSAARERIIAIHALASPVPSVKLLEEATA</sequence>
<organism evidence="1 2">
    <name type="scientific">Amycolatopsis echigonensis</name>
    <dbReference type="NCBI Taxonomy" id="2576905"/>
    <lineage>
        <taxon>Bacteria</taxon>
        <taxon>Bacillati</taxon>
        <taxon>Actinomycetota</taxon>
        <taxon>Actinomycetes</taxon>
        <taxon>Pseudonocardiales</taxon>
        <taxon>Pseudonocardiaceae</taxon>
        <taxon>Amycolatopsis</taxon>
    </lineage>
</organism>
<dbReference type="Proteomes" id="UP000233750">
    <property type="component" value="Unassembled WGS sequence"/>
</dbReference>
<protein>
    <submittedName>
        <fullName evidence="1">Uncharacterized protein</fullName>
    </submittedName>
</protein>
<dbReference type="AlphaFoldDB" id="A0A2N3WTG0"/>
<evidence type="ECO:0000313" key="1">
    <source>
        <dbReference type="EMBL" id="PKV97130.1"/>
    </source>
</evidence>
<name>A0A2N3WTG0_9PSEU</name>
<evidence type="ECO:0000313" key="2">
    <source>
        <dbReference type="Proteomes" id="UP000233750"/>
    </source>
</evidence>
<keyword evidence="2" id="KW-1185">Reference proteome</keyword>
<gene>
    <name evidence="1" type="ORF">ATK30_8100</name>
</gene>
<proteinExistence type="predicted"/>
<accession>A0A2N3WTG0</accession>
<comment type="caution">
    <text evidence="1">The sequence shown here is derived from an EMBL/GenBank/DDBJ whole genome shotgun (WGS) entry which is preliminary data.</text>
</comment>
<dbReference type="EMBL" id="PJMY01000003">
    <property type="protein sequence ID" value="PKV97130.1"/>
    <property type="molecule type" value="Genomic_DNA"/>
</dbReference>
<reference evidence="1 2" key="1">
    <citation type="submission" date="2017-12" db="EMBL/GenBank/DDBJ databases">
        <title>Sequencing the genomes of 1000 Actinobacteria strains.</title>
        <authorList>
            <person name="Klenk H.-P."/>
        </authorList>
    </citation>
    <scope>NUCLEOTIDE SEQUENCE [LARGE SCALE GENOMIC DNA]</scope>
    <source>
        <strain evidence="1 2">DSM 45165</strain>
    </source>
</reference>